<sequence>MRLGIDFGTSNCAAAALVDGTVVPVDFDGAQQFRTTVWFPDVMRDADQFELDDAMAAQVDQLVDGFSRDARATGRNRTLQAMRSEAIRIVRREWMEARMREPASSTTLLQNAVYGDAALDAYFIEEEGNLVQSPKSMLGYQLHPRARQTIAGIAAHILEHIRLTASRQFGRTIRSAVLGRPVQFRSSIGDAGNEQALSILREAAAAAGFDAVEFLEEPAAAAMAHHAASHQRHDVVVVDIGGGTTDIAHASVGGDQAPQVHRAWGVARGGTDIDLALSLSSYMPLFGRGITRVPNHHYVEAAMVQDMPRQRDFRTHKYDEVPAPYGPRLEALQETGNTARLYREVEACKIALSSQSLHANALAFIEPGLEVSTDAALLDQAASSYLRELNSLLAQVRADIGHDPAVVFVTGGMSRAPYLRAAAAAAFPGAQLVTGDPSFGVVNGLAYHAAAGAD</sequence>
<gene>
    <name evidence="3" type="ORF">ABB25_03145</name>
</gene>
<evidence type="ECO:0000256" key="2">
    <source>
        <dbReference type="ARBA" id="ARBA00022840"/>
    </source>
</evidence>
<keyword evidence="4" id="KW-1185">Reference proteome</keyword>
<dbReference type="Pfam" id="PF00012">
    <property type="entry name" value="HSP70"/>
    <property type="match status" value="1"/>
</dbReference>
<evidence type="ECO:0000313" key="4">
    <source>
        <dbReference type="Proteomes" id="UP000051254"/>
    </source>
</evidence>
<dbReference type="GO" id="GO:0140662">
    <property type="term" value="F:ATP-dependent protein folding chaperone"/>
    <property type="evidence" value="ECO:0007669"/>
    <property type="project" value="InterPro"/>
</dbReference>
<protein>
    <submittedName>
        <fullName evidence="3">Heat shock protein Hsp70</fullName>
    </submittedName>
</protein>
<organism evidence="3 4">
    <name type="scientific">Stenotrophomonas koreensis</name>
    <dbReference type="NCBI Taxonomy" id="266128"/>
    <lineage>
        <taxon>Bacteria</taxon>
        <taxon>Pseudomonadati</taxon>
        <taxon>Pseudomonadota</taxon>
        <taxon>Gammaproteobacteria</taxon>
        <taxon>Lysobacterales</taxon>
        <taxon>Lysobacteraceae</taxon>
        <taxon>Stenotrophomonas</taxon>
    </lineage>
</organism>
<dbReference type="OrthoDB" id="9807934at2"/>
<dbReference type="Proteomes" id="UP000051254">
    <property type="component" value="Unassembled WGS sequence"/>
</dbReference>
<dbReference type="RefSeq" id="WP_057663586.1">
    <property type="nucleotide sequence ID" value="NZ_LDJH01000006.1"/>
</dbReference>
<dbReference type="SUPFAM" id="SSF53067">
    <property type="entry name" value="Actin-like ATPase domain"/>
    <property type="match status" value="2"/>
</dbReference>
<accession>A0A0R0BQG3</accession>
<evidence type="ECO:0000313" key="3">
    <source>
        <dbReference type="EMBL" id="KRG59567.1"/>
    </source>
</evidence>
<keyword evidence="3" id="KW-0346">Stress response</keyword>
<dbReference type="GO" id="GO:0005524">
    <property type="term" value="F:ATP binding"/>
    <property type="evidence" value="ECO:0007669"/>
    <property type="project" value="UniProtKB-KW"/>
</dbReference>
<dbReference type="PANTHER" id="PTHR19375">
    <property type="entry name" value="HEAT SHOCK PROTEIN 70KDA"/>
    <property type="match status" value="1"/>
</dbReference>
<name>A0A0R0BQG3_9GAMM</name>
<keyword evidence="2" id="KW-0067">ATP-binding</keyword>
<dbReference type="InterPro" id="IPR013126">
    <property type="entry name" value="Hsp_70_fam"/>
</dbReference>
<dbReference type="STRING" id="266128.ABB25_03145"/>
<keyword evidence="1" id="KW-0547">Nucleotide-binding</keyword>
<dbReference type="Gene3D" id="3.90.640.10">
    <property type="entry name" value="Actin, Chain A, domain 4"/>
    <property type="match status" value="1"/>
</dbReference>
<dbReference type="InterPro" id="IPR043129">
    <property type="entry name" value="ATPase_NBD"/>
</dbReference>
<comment type="caution">
    <text evidence="3">The sequence shown here is derived from an EMBL/GenBank/DDBJ whole genome shotgun (WGS) entry which is preliminary data.</text>
</comment>
<dbReference type="Gene3D" id="3.30.420.40">
    <property type="match status" value="2"/>
</dbReference>
<dbReference type="AlphaFoldDB" id="A0A0R0BQG3"/>
<reference evidence="3 4" key="1">
    <citation type="submission" date="2015-05" db="EMBL/GenBank/DDBJ databases">
        <title>Genome sequencing and analysis of members of genus Stenotrophomonas.</title>
        <authorList>
            <person name="Patil P.P."/>
            <person name="Midha S."/>
            <person name="Patil P.B."/>
        </authorList>
    </citation>
    <scope>NUCLEOTIDE SEQUENCE [LARGE SCALE GENOMIC DNA]</scope>
    <source>
        <strain evidence="3 4">DSM 17805</strain>
    </source>
</reference>
<proteinExistence type="predicted"/>
<evidence type="ECO:0000256" key="1">
    <source>
        <dbReference type="ARBA" id="ARBA00022741"/>
    </source>
</evidence>
<dbReference type="EMBL" id="LDJH01000006">
    <property type="protein sequence ID" value="KRG59567.1"/>
    <property type="molecule type" value="Genomic_DNA"/>
</dbReference>
<dbReference type="PATRIC" id="fig|266128.3.peg.2292"/>